<dbReference type="InterPro" id="IPR006043">
    <property type="entry name" value="NCS2"/>
</dbReference>
<keyword evidence="4 7" id="KW-0812">Transmembrane</keyword>
<dbReference type="RefSeq" id="WP_118261154.1">
    <property type="nucleotide sequence ID" value="NZ_CALBWO010000072.1"/>
</dbReference>
<dbReference type="AlphaFoldDB" id="A0A412WWY6"/>
<reference evidence="8 9" key="1">
    <citation type="submission" date="2018-08" db="EMBL/GenBank/DDBJ databases">
        <title>A genome reference for cultivated species of the human gut microbiota.</title>
        <authorList>
            <person name="Zou Y."/>
            <person name="Xue W."/>
            <person name="Luo G."/>
        </authorList>
    </citation>
    <scope>NUCLEOTIDE SEQUENCE [LARGE SCALE GENOMIC DNA]</scope>
    <source>
        <strain evidence="8 9">AF14-49</strain>
    </source>
</reference>
<comment type="subcellular location">
    <subcellularLocation>
        <location evidence="1">Membrane</location>
        <topology evidence="1">Multi-pass membrane protein</topology>
    </subcellularLocation>
</comment>
<evidence type="ECO:0000256" key="1">
    <source>
        <dbReference type="ARBA" id="ARBA00004141"/>
    </source>
</evidence>
<keyword evidence="3" id="KW-0813">Transport</keyword>
<accession>A0A412WWY6</accession>
<feature type="transmembrane region" description="Helical" evidence="7">
    <location>
        <begin position="364"/>
        <end position="383"/>
    </location>
</feature>
<feature type="transmembrane region" description="Helical" evidence="7">
    <location>
        <begin position="21"/>
        <end position="41"/>
    </location>
</feature>
<sequence>MKYELNDKPGILPMLMYGLQWWIVSLPCVVIMGIIVSQLHYTDVAEQTFYLQKLFGIMGIAMIVQVVWGHRLPLIIGPASVLLIGILSSVSSGIPAVYTGIMVGGLVLTVLAYSGLLGKLQFVFTPRIVTVILILIAFTLTPVILKLVLGDAVHALFNLFLTLVMVLALVIGNKLLRGIWKSTTVLWGIVGGVLVYYGVFGFPMLPSTGAGIMPEQTTVFNFPLDFEAGTILAFLFCYIALIVNELGSIQAVGHMLQADRMDQRTTRGVGIVGVTNVLSGLFGVIGPVDYSMSPGVISATGCASRYTLLPAGAGLILCAFFPSVVGMLVTIPGVVMGAILLYLMATQLAAGLQMLVREKAITDFDSGVVVGLPLMVALLLSFAPEEVLNLIPSLFKPIVGNGFVMGVITVLIMEHLIFKKK</sequence>
<comment type="similarity">
    <text evidence="2">Belongs to the nucleobase:cation symporter-2 (NCS2) (TC 2.A.40) family.</text>
</comment>
<feature type="transmembrane region" description="Helical" evidence="7">
    <location>
        <begin position="314"/>
        <end position="343"/>
    </location>
</feature>
<evidence type="ECO:0000256" key="6">
    <source>
        <dbReference type="ARBA" id="ARBA00023136"/>
    </source>
</evidence>
<keyword evidence="5 7" id="KW-1133">Transmembrane helix</keyword>
<keyword evidence="6 7" id="KW-0472">Membrane</keyword>
<feature type="transmembrane region" description="Helical" evidence="7">
    <location>
        <begin position="268"/>
        <end position="288"/>
    </location>
</feature>
<evidence type="ECO:0000313" key="8">
    <source>
        <dbReference type="EMBL" id="RGV32003.1"/>
    </source>
</evidence>
<dbReference type="Proteomes" id="UP000283589">
    <property type="component" value="Unassembled WGS sequence"/>
</dbReference>
<dbReference type="GO" id="GO:0005886">
    <property type="term" value="C:plasma membrane"/>
    <property type="evidence" value="ECO:0007669"/>
    <property type="project" value="TreeGrafter"/>
</dbReference>
<dbReference type="Pfam" id="PF00860">
    <property type="entry name" value="Xan_ur_permease"/>
    <property type="match status" value="1"/>
</dbReference>
<evidence type="ECO:0000256" key="4">
    <source>
        <dbReference type="ARBA" id="ARBA00022692"/>
    </source>
</evidence>
<feature type="transmembrane region" description="Helical" evidence="7">
    <location>
        <begin position="226"/>
        <end position="247"/>
    </location>
</feature>
<dbReference type="NCBIfam" id="NF037981">
    <property type="entry name" value="NCS2_1"/>
    <property type="match status" value="1"/>
</dbReference>
<comment type="caution">
    <text evidence="8">The sequence shown here is derived from an EMBL/GenBank/DDBJ whole genome shotgun (WGS) entry which is preliminary data.</text>
</comment>
<protein>
    <submittedName>
        <fullName evidence="8">Xanthine permease</fullName>
    </submittedName>
</protein>
<organism evidence="8 9">
    <name type="scientific">Butyricimonas virosa</name>
    <dbReference type="NCBI Taxonomy" id="544645"/>
    <lineage>
        <taxon>Bacteria</taxon>
        <taxon>Pseudomonadati</taxon>
        <taxon>Bacteroidota</taxon>
        <taxon>Bacteroidia</taxon>
        <taxon>Bacteroidales</taxon>
        <taxon>Odoribacteraceae</taxon>
        <taxon>Butyricimonas</taxon>
    </lineage>
</organism>
<feature type="transmembrane region" description="Helical" evidence="7">
    <location>
        <begin position="96"/>
        <end position="116"/>
    </location>
</feature>
<proteinExistence type="inferred from homology"/>
<dbReference type="PANTHER" id="PTHR42810:SF1">
    <property type="entry name" value="PURINE PERMEASE YWDJ-RELATED"/>
    <property type="match status" value="1"/>
</dbReference>
<gene>
    <name evidence="8" type="ORF">DWW18_15495</name>
</gene>
<dbReference type="EMBL" id="QRZA01000025">
    <property type="protein sequence ID" value="RGV32003.1"/>
    <property type="molecule type" value="Genomic_DNA"/>
</dbReference>
<feature type="transmembrane region" description="Helical" evidence="7">
    <location>
        <begin position="128"/>
        <end position="149"/>
    </location>
</feature>
<evidence type="ECO:0000256" key="7">
    <source>
        <dbReference type="SAM" id="Phobius"/>
    </source>
</evidence>
<feature type="transmembrane region" description="Helical" evidence="7">
    <location>
        <begin position="47"/>
        <end position="67"/>
    </location>
</feature>
<evidence type="ECO:0000256" key="3">
    <source>
        <dbReference type="ARBA" id="ARBA00022448"/>
    </source>
</evidence>
<dbReference type="STRING" id="1121130.GCA_000519105_02859"/>
<evidence type="ECO:0000313" key="9">
    <source>
        <dbReference type="Proteomes" id="UP000283589"/>
    </source>
</evidence>
<name>A0A412WWY6_9BACT</name>
<feature type="transmembrane region" description="Helical" evidence="7">
    <location>
        <begin position="398"/>
        <end position="418"/>
    </location>
</feature>
<feature type="transmembrane region" description="Helical" evidence="7">
    <location>
        <begin position="184"/>
        <end position="206"/>
    </location>
</feature>
<dbReference type="GO" id="GO:0042907">
    <property type="term" value="F:xanthine transmembrane transporter activity"/>
    <property type="evidence" value="ECO:0007669"/>
    <property type="project" value="TreeGrafter"/>
</dbReference>
<evidence type="ECO:0000256" key="5">
    <source>
        <dbReference type="ARBA" id="ARBA00022989"/>
    </source>
</evidence>
<evidence type="ECO:0000256" key="2">
    <source>
        <dbReference type="ARBA" id="ARBA00008821"/>
    </source>
</evidence>
<dbReference type="PANTHER" id="PTHR42810">
    <property type="entry name" value="PURINE PERMEASE C1399.01C-RELATED"/>
    <property type="match status" value="1"/>
</dbReference>
<feature type="transmembrane region" description="Helical" evidence="7">
    <location>
        <begin position="155"/>
        <end position="172"/>
    </location>
</feature>